<sequence>MESNRSLLLAHTVSPEWSCALCNKLETRLPSGAVENAVTPAETRASIEATEMLVVGQLEPEWLDHARRLKLVQSLWAGVDMYPRDDIEEAGVSMANAAGVHAQPIAEQVLGYMLQFERGLREAMVNHRRGVWESIRGGELGTKTVGIIGVGAIGSRVAELASAFGMETIGTKRDTSTTPDALDEVFPAEEYHKLLTRAEYVVVACPLTDQTEHLLGIDEFRLMNRDSVLINVARGEIVDQDDLVRALQYGLIDGAALDVFEEEPLPADSLLWDLSNVVVTPHMAWTTSETTERWADLIADNYRALADNTPADITNRVL</sequence>
<keyword evidence="2" id="KW-0520">NAD</keyword>
<feature type="domain" description="D-isomer specific 2-hydroxyacid dehydrogenase catalytic" evidence="4">
    <location>
        <begin position="35"/>
        <end position="310"/>
    </location>
</feature>
<evidence type="ECO:0000313" key="7">
    <source>
        <dbReference type="Proteomes" id="UP000198856"/>
    </source>
</evidence>
<name>A0A1G8V7V3_9EURY</name>
<reference evidence="6 7" key="1">
    <citation type="submission" date="2016-10" db="EMBL/GenBank/DDBJ databases">
        <authorList>
            <person name="de Groot N.N."/>
        </authorList>
    </citation>
    <scope>NUCLEOTIDE SEQUENCE [LARGE SCALE GENOMIC DNA]</scope>
    <source>
        <strain evidence="6 7">IBRC-M10015</strain>
    </source>
</reference>
<dbReference type="EMBL" id="FNFC01000006">
    <property type="protein sequence ID" value="SDJ62206.1"/>
    <property type="molecule type" value="Genomic_DNA"/>
</dbReference>
<dbReference type="InterPro" id="IPR029753">
    <property type="entry name" value="D-isomer_DH_CS"/>
</dbReference>
<feature type="domain" description="D-isomer specific 2-hydroxyacid dehydrogenase NAD-binding" evidence="5">
    <location>
        <begin position="110"/>
        <end position="284"/>
    </location>
</feature>
<dbReference type="Proteomes" id="UP000198856">
    <property type="component" value="Unassembled WGS sequence"/>
</dbReference>
<proteinExistence type="inferred from homology"/>
<dbReference type="InterPro" id="IPR006139">
    <property type="entry name" value="D-isomer_2_OHA_DH_cat_dom"/>
</dbReference>
<accession>A0A1G8V7V3</accession>
<protein>
    <submittedName>
        <fullName evidence="6">Phosphoglycerate dehydrogenase</fullName>
    </submittedName>
</protein>
<evidence type="ECO:0000259" key="5">
    <source>
        <dbReference type="Pfam" id="PF02826"/>
    </source>
</evidence>
<dbReference type="OrthoDB" id="162251at2157"/>
<gene>
    <name evidence="6" type="ORF">SAMN05216226_10655</name>
</gene>
<dbReference type="GO" id="GO:0051287">
    <property type="term" value="F:NAD binding"/>
    <property type="evidence" value="ECO:0007669"/>
    <property type="project" value="InterPro"/>
</dbReference>
<dbReference type="GO" id="GO:0016616">
    <property type="term" value="F:oxidoreductase activity, acting on the CH-OH group of donors, NAD or NADP as acceptor"/>
    <property type="evidence" value="ECO:0007669"/>
    <property type="project" value="InterPro"/>
</dbReference>
<dbReference type="CDD" id="cd05300">
    <property type="entry name" value="2-Hacid_dh_1"/>
    <property type="match status" value="1"/>
</dbReference>
<dbReference type="PANTHER" id="PTHR43333:SF1">
    <property type="entry name" value="D-ISOMER SPECIFIC 2-HYDROXYACID DEHYDROGENASE NAD-BINDING DOMAIN-CONTAINING PROTEIN"/>
    <property type="match status" value="1"/>
</dbReference>
<dbReference type="PROSITE" id="PS00671">
    <property type="entry name" value="D_2_HYDROXYACID_DH_3"/>
    <property type="match status" value="1"/>
</dbReference>
<dbReference type="Gene3D" id="3.40.50.720">
    <property type="entry name" value="NAD(P)-binding Rossmann-like Domain"/>
    <property type="match status" value="2"/>
</dbReference>
<dbReference type="Pfam" id="PF00389">
    <property type="entry name" value="2-Hacid_dh"/>
    <property type="match status" value="1"/>
</dbReference>
<dbReference type="InterPro" id="IPR029752">
    <property type="entry name" value="D-isomer_DH_CS1"/>
</dbReference>
<comment type="similarity">
    <text evidence="3">Belongs to the D-isomer specific 2-hydroxyacid dehydrogenase family.</text>
</comment>
<dbReference type="STRING" id="890420.SAMN05216226_10655"/>
<dbReference type="RefSeq" id="WP_092701417.1">
    <property type="nucleotide sequence ID" value="NZ_FNFC01000006.1"/>
</dbReference>
<dbReference type="PROSITE" id="PS00065">
    <property type="entry name" value="D_2_HYDROXYACID_DH_1"/>
    <property type="match status" value="1"/>
</dbReference>
<dbReference type="InterPro" id="IPR006140">
    <property type="entry name" value="D-isomer_DH_NAD-bd"/>
</dbReference>
<dbReference type="SUPFAM" id="SSF52283">
    <property type="entry name" value="Formate/glycerate dehydrogenase catalytic domain-like"/>
    <property type="match status" value="1"/>
</dbReference>
<keyword evidence="1 3" id="KW-0560">Oxidoreductase</keyword>
<dbReference type="PANTHER" id="PTHR43333">
    <property type="entry name" value="2-HACID_DH_C DOMAIN-CONTAINING PROTEIN"/>
    <property type="match status" value="1"/>
</dbReference>
<keyword evidence="7" id="KW-1185">Reference proteome</keyword>
<dbReference type="InterPro" id="IPR036291">
    <property type="entry name" value="NAD(P)-bd_dom_sf"/>
</dbReference>
<organism evidence="6 7">
    <name type="scientific">Halovenus aranensis</name>
    <dbReference type="NCBI Taxonomy" id="890420"/>
    <lineage>
        <taxon>Archaea</taxon>
        <taxon>Methanobacteriati</taxon>
        <taxon>Methanobacteriota</taxon>
        <taxon>Stenosarchaea group</taxon>
        <taxon>Halobacteria</taxon>
        <taxon>Halobacteriales</taxon>
        <taxon>Haloarculaceae</taxon>
        <taxon>Halovenus</taxon>
    </lineage>
</organism>
<evidence type="ECO:0000256" key="2">
    <source>
        <dbReference type="ARBA" id="ARBA00023027"/>
    </source>
</evidence>
<dbReference type="AlphaFoldDB" id="A0A1G8V7V3"/>
<evidence type="ECO:0000313" key="6">
    <source>
        <dbReference type="EMBL" id="SDJ62206.1"/>
    </source>
</evidence>
<evidence type="ECO:0000256" key="1">
    <source>
        <dbReference type="ARBA" id="ARBA00023002"/>
    </source>
</evidence>
<evidence type="ECO:0000256" key="3">
    <source>
        <dbReference type="RuleBase" id="RU003719"/>
    </source>
</evidence>
<evidence type="ECO:0000259" key="4">
    <source>
        <dbReference type="Pfam" id="PF00389"/>
    </source>
</evidence>
<dbReference type="Pfam" id="PF02826">
    <property type="entry name" value="2-Hacid_dh_C"/>
    <property type="match status" value="1"/>
</dbReference>
<dbReference type="SUPFAM" id="SSF51735">
    <property type="entry name" value="NAD(P)-binding Rossmann-fold domains"/>
    <property type="match status" value="1"/>
</dbReference>